<gene>
    <name evidence="1" type="ORF">B0I36DRAFT_364418</name>
</gene>
<dbReference type="EMBL" id="JAGTJQ010000007">
    <property type="protein sequence ID" value="KAH7027175.1"/>
    <property type="molecule type" value="Genomic_DNA"/>
</dbReference>
<dbReference type="GeneID" id="70188505"/>
<organism evidence="1 2">
    <name type="scientific">Microdochium trichocladiopsis</name>
    <dbReference type="NCBI Taxonomy" id="1682393"/>
    <lineage>
        <taxon>Eukaryota</taxon>
        <taxon>Fungi</taxon>
        <taxon>Dikarya</taxon>
        <taxon>Ascomycota</taxon>
        <taxon>Pezizomycotina</taxon>
        <taxon>Sordariomycetes</taxon>
        <taxon>Xylariomycetidae</taxon>
        <taxon>Xylariales</taxon>
        <taxon>Microdochiaceae</taxon>
        <taxon>Microdochium</taxon>
    </lineage>
</organism>
<accession>A0A9P9BRC9</accession>
<comment type="caution">
    <text evidence="1">The sequence shown here is derived from an EMBL/GenBank/DDBJ whole genome shotgun (WGS) entry which is preliminary data.</text>
</comment>
<name>A0A9P9BRC9_9PEZI</name>
<dbReference type="AlphaFoldDB" id="A0A9P9BRC9"/>
<dbReference type="Proteomes" id="UP000756346">
    <property type="component" value="Unassembled WGS sequence"/>
</dbReference>
<proteinExistence type="predicted"/>
<evidence type="ECO:0000313" key="2">
    <source>
        <dbReference type="Proteomes" id="UP000756346"/>
    </source>
</evidence>
<sequence>MSVSSTLYSKAPTIEVLTRRYSADDLMEEWVSTVTGSDLSVARVYLAFSWGWCFYYGMENQTGPLLDSVAHIRVSFEAPESSNDETDILRAVADFGGFWDILSPSRRS</sequence>
<protein>
    <submittedName>
        <fullName evidence="1">Uncharacterized protein</fullName>
    </submittedName>
</protein>
<dbReference type="RefSeq" id="XP_046009974.1">
    <property type="nucleotide sequence ID" value="XM_046158959.1"/>
</dbReference>
<evidence type="ECO:0000313" key="1">
    <source>
        <dbReference type="EMBL" id="KAH7027175.1"/>
    </source>
</evidence>
<reference evidence="1" key="1">
    <citation type="journal article" date="2021" name="Nat. Commun.">
        <title>Genetic determinants of endophytism in the Arabidopsis root mycobiome.</title>
        <authorList>
            <person name="Mesny F."/>
            <person name="Miyauchi S."/>
            <person name="Thiergart T."/>
            <person name="Pickel B."/>
            <person name="Atanasova L."/>
            <person name="Karlsson M."/>
            <person name="Huettel B."/>
            <person name="Barry K.W."/>
            <person name="Haridas S."/>
            <person name="Chen C."/>
            <person name="Bauer D."/>
            <person name="Andreopoulos W."/>
            <person name="Pangilinan J."/>
            <person name="LaButti K."/>
            <person name="Riley R."/>
            <person name="Lipzen A."/>
            <person name="Clum A."/>
            <person name="Drula E."/>
            <person name="Henrissat B."/>
            <person name="Kohler A."/>
            <person name="Grigoriev I.V."/>
            <person name="Martin F.M."/>
            <person name="Hacquard S."/>
        </authorList>
    </citation>
    <scope>NUCLEOTIDE SEQUENCE</scope>
    <source>
        <strain evidence="1">MPI-CAGE-CH-0230</strain>
    </source>
</reference>
<keyword evidence="2" id="KW-1185">Reference proteome</keyword>